<dbReference type="AlphaFoldDB" id="A0A0C3NVF0"/>
<dbReference type="Proteomes" id="UP000053257">
    <property type="component" value="Unassembled WGS sequence"/>
</dbReference>
<evidence type="ECO:0000313" key="1">
    <source>
        <dbReference type="EMBL" id="KIP09324.1"/>
    </source>
</evidence>
<evidence type="ECO:0000313" key="2">
    <source>
        <dbReference type="Proteomes" id="UP000053257"/>
    </source>
</evidence>
<keyword evidence="2" id="KW-1185">Reference proteome</keyword>
<sequence length="186" mass="20908">MRFPGYVFMQCLLNSGTSALRRMSVSVDADPWTPTDVVHSGVPRASLWQECALSDLGFPTRWTPLHDIEPAGLPAEILGDKSMKTGISCFHLRYRHRNSRRNYSLRLLRDVWSGGLSPASLSPLLHCFIVSRRWNGSYFSADKHSGESDGRSAILINSMSTMCSNISTSWYVCYRTRQVSEDSPSK</sequence>
<accession>A0A0C3NVF0</accession>
<protein>
    <submittedName>
        <fullName evidence="1">Uncharacterized protein</fullName>
    </submittedName>
</protein>
<proteinExistence type="predicted"/>
<name>A0A0C3NVF0_PHLG1</name>
<gene>
    <name evidence="1" type="ORF">PHLGIDRAFT_333253</name>
</gene>
<dbReference type="EMBL" id="KN840467">
    <property type="protein sequence ID" value="KIP09324.1"/>
    <property type="molecule type" value="Genomic_DNA"/>
</dbReference>
<reference evidence="1 2" key="1">
    <citation type="journal article" date="2014" name="PLoS Genet.">
        <title>Analysis of the Phlebiopsis gigantea genome, transcriptome and secretome provides insight into its pioneer colonization strategies of wood.</title>
        <authorList>
            <person name="Hori C."/>
            <person name="Ishida T."/>
            <person name="Igarashi K."/>
            <person name="Samejima M."/>
            <person name="Suzuki H."/>
            <person name="Master E."/>
            <person name="Ferreira P."/>
            <person name="Ruiz-Duenas F.J."/>
            <person name="Held B."/>
            <person name="Canessa P."/>
            <person name="Larrondo L.F."/>
            <person name="Schmoll M."/>
            <person name="Druzhinina I.S."/>
            <person name="Kubicek C.P."/>
            <person name="Gaskell J.A."/>
            <person name="Kersten P."/>
            <person name="St John F."/>
            <person name="Glasner J."/>
            <person name="Sabat G."/>
            <person name="Splinter BonDurant S."/>
            <person name="Syed K."/>
            <person name="Yadav J."/>
            <person name="Mgbeahuruike A.C."/>
            <person name="Kovalchuk A."/>
            <person name="Asiegbu F.O."/>
            <person name="Lackner G."/>
            <person name="Hoffmeister D."/>
            <person name="Rencoret J."/>
            <person name="Gutierrez A."/>
            <person name="Sun H."/>
            <person name="Lindquist E."/>
            <person name="Barry K."/>
            <person name="Riley R."/>
            <person name="Grigoriev I.V."/>
            <person name="Henrissat B."/>
            <person name="Kues U."/>
            <person name="Berka R.M."/>
            <person name="Martinez A.T."/>
            <person name="Covert S.F."/>
            <person name="Blanchette R.A."/>
            <person name="Cullen D."/>
        </authorList>
    </citation>
    <scope>NUCLEOTIDE SEQUENCE [LARGE SCALE GENOMIC DNA]</scope>
    <source>
        <strain evidence="1 2">11061_1 CR5-6</strain>
    </source>
</reference>
<organism evidence="1 2">
    <name type="scientific">Phlebiopsis gigantea (strain 11061_1 CR5-6)</name>
    <name type="common">White-rot fungus</name>
    <name type="synonym">Peniophora gigantea</name>
    <dbReference type="NCBI Taxonomy" id="745531"/>
    <lineage>
        <taxon>Eukaryota</taxon>
        <taxon>Fungi</taxon>
        <taxon>Dikarya</taxon>
        <taxon>Basidiomycota</taxon>
        <taxon>Agaricomycotina</taxon>
        <taxon>Agaricomycetes</taxon>
        <taxon>Polyporales</taxon>
        <taxon>Phanerochaetaceae</taxon>
        <taxon>Phlebiopsis</taxon>
    </lineage>
</organism>
<dbReference type="HOGENOM" id="CLU_1454913_0_0_1"/>